<dbReference type="Proteomes" id="UP000282818">
    <property type="component" value="Unassembled WGS sequence"/>
</dbReference>
<organism evidence="1 2">
    <name type="scientific">Neptunomonas marina</name>
    <dbReference type="NCBI Taxonomy" id="1815562"/>
    <lineage>
        <taxon>Bacteria</taxon>
        <taxon>Pseudomonadati</taxon>
        <taxon>Pseudomonadota</taxon>
        <taxon>Gammaproteobacteria</taxon>
        <taxon>Oceanospirillales</taxon>
        <taxon>Oceanospirillaceae</taxon>
        <taxon>Neptunomonas</taxon>
    </lineage>
</organism>
<accession>A0A437QE08</accession>
<dbReference type="RefSeq" id="WP_127692935.1">
    <property type="nucleotide sequence ID" value="NZ_SACQ01000001.1"/>
</dbReference>
<evidence type="ECO:0000313" key="1">
    <source>
        <dbReference type="EMBL" id="RVU32767.1"/>
    </source>
</evidence>
<comment type="caution">
    <text evidence="1">The sequence shown here is derived from an EMBL/GenBank/DDBJ whole genome shotgun (WGS) entry which is preliminary data.</text>
</comment>
<proteinExistence type="predicted"/>
<sequence>MATKSFVKIELSAEMVELFDRYHRYTATSPEAYIEELVDKTKPTLQAMVEAMDEASENPENSDVMAIFSEKMALAALAQKQSEQETLQS</sequence>
<gene>
    <name evidence="1" type="ORF">EOE65_03670</name>
</gene>
<name>A0A437QE08_9GAMM</name>
<protein>
    <submittedName>
        <fullName evidence="1">Uncharacterized protein</fullName>
    </submittedName>
</protein>
<evidence type="ECO:0000313" key="2">
    <source>
        <dbReference type="Proteomes" id="UP000282818"/>
    </source>
</evidence>
<dbReference type="AlphaFoldDB" id="A0A437QE08"/>
<reference evidence="1 2" key="1">
    <citation type="submission" date="2019-01" db="EMBL/GenBank/DDBJ databases">
        <authorList>
            <person name="Chen W.-M."/>
        </authorList>
    </citation>
    <scope>NUCLEOTIDE SEQUENCE [LARGE SCALE GENOMIC DNA]</scope>
    <source>
        <strain evidence="1 2">HPM-16</strain>
    </source>
</reference>
<keyword evidence="2" id="KW-1185">Reference proteome</keyword>
<dbReference type="EMBL" id="SACQ01000001">
    <property type="protein sequence ID" value="RVU32767.1"/>
    <property type="molecule type" value="Genomic_DNA"/>
</dbReference>